<dbReference type="GO" id="GO:0005730">
    <property type="term" value="C:nucleolus"/>
    <property type="evidence" value="ECO:0007669"/>
    <property type="project" value="UniProtKB-SubCell"/>
</dbReference>
<dbReference type="GO" id="GO:0000176">
    <property type="term" value="C:nuclear exosome (RNase complex)"/>
    <property type="evidence" value="ECO:0007669"/>
    <property type="project" value="TreeGrafter"/>
</dbReference>
<evidence type="ECO:0000256" key="8">
    <source>
        <dbReference type="ARBA" id="ARBA00023242"/>
    </source>
</evidence>
<dbReference type="Proteomes" id="UP000050795">
    <property type="component" value="Unassembled WGS sequence"/>
</dbReference>
<accession>A0AA85KED1</accession>
<dbReference type="GO" id="GO:0071038">
    <property type="term" value="P:TRAMP-dependent tRNA surveillance pathway"/>
    <property type="evidence" value="ECO:0007669"/>
    <property type="project" value="TreeGrafter"/>
</dbReference>
<sequence>MTSAAVENIIHGVRLQTCSNESSYQNFVDCLVLPGMIFELTGPDKIITWSIGPGLVYVPASRTKSAMGKRKLADSVLVKQFGVLKFKRRTVENSEPLTPVKRFKSSDSSGDTEENYVWIESPSCFGSVTTLLPLSRLSYRCHVGQFQKEDKVIGIVIRRAGGNFVIDIGCATPATIKYQSFEGSSKKNRPDIHAGDVIFAMIKRADRDLEVELSCVDEAGKACGMGILGRYEPGTVGNAGGRPGGVLLHCTQDLIRRLGDQKVFPLLQLLSKVFPFEVFIGVNGRIWLTANSPRETMILANAIAIAEHIPNDECCKLAKELY</sequence>
<dbReference type="AlphaFoldDB" id="A0AA85KED1"/>
<evidence type="ECO:0000313" key="12">
    <source>
        <dbReference type="WBParaSite" id="TREG1_8460.1"/>
    </source>
</evidence>
<keyword evidence="5" id="KW-0698">rRNA processing</keyword>
<dbReference type="WBParaSite" id="TREG1_8460.3">
    <property type="protein sequence ID" value="TREG1_8460.3"/>
    <property type="gene ID" value="TREG1_8460"/>
</dbReference>
<dbReference type="GO" id="GO:0000467">
    <property type="term" value="P:exonucleolytic trimming to generate mature 3'-end of 5.8S rRNA from tricistronic rRNA transcript (SSU-rRNA, 5.8S rRNA, LSU-rRNA)"/>
    <property type="evidence" value="ECO:0007669"/>
    <property type="project" value="TreeGrafter"/>
</dbReference>
<dbReference type="Pfam" id="PF15985">
    <property type="entry name" value="KH_6"/>
    <property type="match status" value="1"/>
</dbReference>
<dbReference type="Pfam" id="PF21262">
    <property type="entry name" value="RRP40_S1"/>
    <property type="match status" value="1"/>
</dbReference>
<dbReference type="GO" id="GO:0000177">
    <property type="term" value="C:cytoplasmic exosome (RNase complex)"/>
    <property type="evidence" value="ECO:0007669"/>
    <property type="project" value="TreeGrafter"/>
</dbReference>
<reference evidence="11" key="1">
    <citation type="submission" date="2022-06" db="EMBL/GenBank/DDBJ databases">
        <authorList>
            <person name="Berger JAMES D."/>
            <person name="Berger JAMES D."/>
        </authorList>
    </citation>
    <scope>NUCLEOTIDE SEQUENCE [LARGE SCALE GENOMIC DNA]</scope>
</reference>
<dbReference type="Gene3D" id="2.40.50.140">
    <property type="entry name" value="Nucleic acid-binding proteins"/>
    <property type="match status" value="1"/>
</dbReference>
<dbReference type="Gene3D" id="3.30.1370.10">
    <property type="entry name" value="K Homology domain, type 1"/>
    <property type="match status" value="1"/>
</dbReference>
<evidence type="ECO:0000259" key="10">
    <source>
        <dbReference type="Pfam" id="PF15985"/>
    </source>
</evidence>
<dbReference type="InterPro" id="IPR026699">
    <property type="entry name" value="Exosome_RNA_bind1/RRP40/RRP4"/>
</dbReference>
<keyword evidence="8" id="KW-0539">Nucleus</keyword>
<dbReference type="PANTHER" id="PTHR21321">
    <property type="entry name" value="PNAS-3 RELATED"/>
    <property type="match status" value="1"/>
</dbReference>
<dbReference type="InterPro" id="IPR049469">
    <property type="entry name" value="RRP40_KH-I"/>
</dbReference>
<reference evidence="12 13" key="2">
    <citation type="submission" date="2023-11" db="UniProtKB">
        <authorList>
            <consortium name="WormBaseParasite"/>
        </authorList>
    </citation>
    <scope>IDENTIFICATION</scope>
</reference>
<evidence type="ECO:0000256" key="6">
    <source>
        <dbReference type="ARBA" id="ARBA00022835"/>
    </source>
</evidence>
<dbReference type="SUPFAM" id="SSF54791">
    <property type="entry name" value="Eukaryotic type KH-domain (KH-domain type I)"/>
    <property type="match status" value="1"/>
</dbReference>
<proteinExistence type="inferred from homology"/>
<evidence type="ECO:0000256" key="1">
    <source>
        <dbReference type="ARBA" id="ARBA00004496"/>
    </source>
</evidence>
<organism evidence="11 13">
    <name type="scientific">Trichobilharzia regenti</name>
    <name type="common">Nasal bird schistosome</name>
    <dbReference type="NCBI Taxonomy" id="157069"/>
    <lineage>
        <taxon>Eukaryota</taxon>
        <taxon>Metazoa</taxon>
        <taxon>Spiralia</taxon>
        <taxon>Lophotrochozoa</taxon>
        <taxon>Platyhelminthes</taxon>
        <taxon>Trematoda</taxon>
        <taxon>Digenea</taxon>
        <taxon>Strigeidida</taxon>
        <taxon>Schistosomatoidea</taxon>
        <taxon>Schistosomatidae</taxon>
        <taxon>Trichobilharzia</taxon>
    </lineage>
</organism>
<name>A0AA85KED1_TRIRE</name>
<dbReference type="InterPro" id="IPR004088">
    <property type="entry name" value="KH_dom_type_1"/>
</dbReference>
<evidence type="ECO:0000256" key="7">
    <source>
        <dbReference type="ARBA" id="ARBA00022884"/>
    </source>
</evidence>
<comment type="subcellular location">
    <subcellularLocation>
        <location evidence="1">Cytoplasm</location>
    </subcellularLocation>
    <subcellularLocation>
        <location evidence="2">Nucleus</location>
        <location evidence="2">Nucleolus</location>
    </subcellularLocation>
</comment>
<evidence type="ECO:0000256" key="4">
    <source>
        <dbReference type="ARBA" id="ARBA00022490"/>
    </source>
</evidence>
<keyword evidence="6" id="KW-0271">Exosome</keyword>
<evidence type="ECO:0000256" key="9">
    <source>
        <dbReference type="ARBA" id="ARBA00030615"/>
    </source>
</evidence>
<dbReference type="WBParaSite" id="TREG1_8460.1">
    <property type="protein sequence ID" value="TREG1_8460.1"/>
    <property type="gene ID" value="TREG1_8460"/>
</dbReference>
<dbReference type="GO" id="GO:0034475">
    <property type="term" value="P:U4 snRNA 3'-end processing"/>
    <property type="evidence" value="ECO:0007669"/>
    <property type="project" value="TreeGrafter"/>
</dbReference>
<dbReference type="GO" id="GO:0071035">
    <property type="term" value="P:nuclear polyadenylation-dependent rRNA catabolic process"/>
    <property type="evidence" value="ECO:0007669"/>
    <property type="project" value="TreeGrafter"/>
</dbReference>
<protein>
    <recommendedName>
        <fullName evidence="9">Ribosomal RNA-processing protein 40</fullName>
    </recommendedName>
</protein>
<evidence type="ECO:0000256" key="2">
    <source>
        <dbReference type="ARBA" id="ARBA00004604"/>
    </source>
</evidence>
<dbReference type="PANTHER" id="PTHR21321:SF1">
    <property type="entry name" value="EXOSOME COMPLEX COMPONENT RRP40"/>
    <property type="match status" value="1"/>
</dbReference>
<dbReference type="InterPro" id="IPR012340">
    <property type="entry name" value="NA-bd_OB-fold"/>
</dbReference>
<dbReference type="FunFam" id="2.40.50.140:FF:000127">
    <property type="entry name" value="Exosome complex component RRP40"/>
    <property type="match status" value="1"/>
</dbReference>
<keyword evidence="11" id="KW-1185">Reference proteome</keyword>
<dbReference type="InterPro" id="IPR036612">
    <property type="entry name" value="KH_dom_type_1_sf"/>
</dbReference>
<keyword evidence="7" id="KW-0694">RNA-binding</keyword>
<comment type="similarity">
    <text evidence="3">Belongs to the RRP40 family.</text>
</comment>
<dbReference type="SUPFAM" id="SSF50249">
    <property type="entry name" value="Nucleic acid-binding proteins"/>
    <property type="match status" value="1"/>
</dbReference>
<dbReference type="CDD" id="cd22526">
    <property type="entry name" value="KH-I_Rrp40"/>
    <property type="match status" value="1"/>
</dbReference>
<feature type="domain" description="K Homology" evidence="10">
    <location>
        <begin position="245"/>
        <end position="293"/>
    </location>
</feature>
<dbReference type="WBParaSite" id="TREG1_8460.4">
    <property type="protein sequence ID" value="TREG1_8460.4"/>
    <property type="gene ID" value="TREG1_8460"/>
</dbReference>
<dbReference type="InterPro" id="IPR037319">
    <property type="entry name" value="Rrp40_S1"/>
</dbReference>
<evidence type="ECO:0000256" key="3">
    <source>
        <dbReference type="ARBA" id="ARBA00007841"/>
    </source>
</evidence>
<evidence type="ECO:0000313" key="11">
    <source>
        <dbReference type="Proteomes" id="UP000050795"/>
    </source>
</evidence>
<keyword evidence="4" id="KW-0963">Cytoplasm</keyword>
<dbReference type="WBParaSite" id="TREG1_8460.2">
    <property type="protein sequence ID" value="TREG1_8460.2"/>
    <property type="gene ID" value="TREG1_8460"/>
</dbReference>
<dbReference type="GO" id="GO:0071034">
    <property type="term" value="P:CUT catabolic process"/>
    <property type="evidence" value="ECO:0007669"/>
    <property type="project" value="TreeGrafter"/>
</dbReference>
<dbReference type="CDD" id="cd05790">
    <property type="entry name" value="S1_Rrp40"/>
    <property type="match status" value="1"/>
</dbReference>
<evidence type="ECO:0000313" key="13">
    <source>
        <dbReference type="WBParaSite" id="TREG1_8460.2"/>
    </source>
</evidence>
<dbReference type="GO" id="GO:0071051">
    <property type="term" value="P:poly(A)-dependent snoRNA 3'-end processing"/>
    <property type="evidence" value="ECO:0007669"/>
    <property type="project" value="TreeGrafter"/>
</dbReference>
<evidence type="ECO:0000256" key="5">
    <source>
        <dbReference type="ARBA" id="ARBA00022552"/>
    </source>
</evidence>
<dbReference type="GO" id="GO:0003723">
    <property type="term" value="F:RNA binding"/>
    <property type="evidence" value="ECO:0007669"/>
    <property type="project" value="UniProtKB-KW"/>
</dbReference>